<evidence type="ECO:0000313" key="2">
    <source>
        <dbReference type="EMBL" id="EKT85315.1"/>
    </source>
</evidence>
<organism evidence="2 3">
    <name type="scientific">Leptospira santarosai serovar Shermani str. LT 821</name>
    <dbReference type="NCBI Taxonomy" id="758847"/>
    <lineage>
        <taxon>Bacteria</taxon>
        <taxon>Pseudomonadati</taxon>
        <taxon>Spirochaetota</taxon>
        <taxon>Spirochaetia</taxon>
        <taxon>Leptospirales</taxon>
        <taxon>Leptospiraceae</taxon>
        <taxon>Leptospira</taxon>
    </lineage>
</organism>
<protein>
    <submittedName>
        <fullName evidence="2">Uncharacterized protein</fullName>
    </submittedName>
</protein>
<proteinExistence type="predicted"/>
<gene>
    <name evidence="2" type="ORF">LSS_18234</name>
</gene>
<dbReference type="PATRIC" id="fig|758847.3.peg.3804"/>
<feature type="transmembrane region" description="Helical" evidence="1">
    <location>
        <begin position="27"/>
        <end position="48"/>
    </location>
</feature>
<dbReference type="AlphaFoldDB" id="K8Y690"/>
<evidence type="ECO:0000256" key="1">
    <source>
        <dbReference type="SAM" id="Phobius"/>
    </source>
</evidence>
<keyword evidence="1" id="KW-1133">Transmembrane helix</keyword>
<keyword evidence="1" id="KW-0812">Transmembrane</keyword>
<dbReference type="Proteomes" id="UP000035800">
    <property type="component" value="Chromosome I"/>
</dbReference>
<reference evidence="2 3" key="2">
    <citation type="journal article" date="2014" name="Emerg. Microbes Infect.">
        <title>Potential impact on kidney infection: a whole-genome analysis of Leptospira santarosai serovar Shermani.</title>
        <authorList>
            <person name="Chou L.F."/>
            <person name="Chen T.W."/>
            <person name="Ko Y.C."/>
            <person name="Pan M.J."/>
            <person name="Tian Y.C."/>
            <person name="Chiu C.H."/>
            <person name="Tang P."/>
            <person name="Hung C.C."/>
            <person name="Yang C.W."/>
        </authorList>
    </citation>
    <scope>NUCLEOTIDE SEQUENCE</scope>
    <source>
        <strain evidence="2 3">LT 821</strain>
    </source>
</reference>
<dbReference type="KEGG" id="lst:LSS_18234"/>
<reference evidence="2 3" key="1">
    <citation type="journal article" date="2012" name="Gene">
        <title>Sequence of Leptospira santarosai serovar Shermani genome and prediction of virulence-associated genes.</title>
        <authorList>
            <person name="Chou L.F."/>
            <person name="Chen Y.T."/>
            <person name="Lu C.W."/>
            <person name="Ko Y.C."/>
            <person name="Tang C.Y."/>
            <person name="Pan M.J."/>
            <person name="Tian Y.C."/>
            <person name="Chiu C.H."/>
            <person name="Hung C.C."/>
            <person name="Yang C.W."/>
        </authorList>
    </citation>
    <scope>NUCLEOTIDE SEQUENCE [LARGE SCALE GENOMIC DNA]</scope>
    <source>
        <strain evidence="2">LT 821</strain>
    </source>
</reference>
<name>K8Y690_9LEPT</name>
<accession>K8Y690</accession>
<keyword evidence="1" id="KW-0472">Membrane</keyword>
<evidence type="ECO:0000313" key="3">
    <source>
        <dbReference type="Proteomes" id="UP000035800"/>
    </source>
</evidence>
<dbReference type="EMBL" id="CP006694">
    <property type="protein sequence ID" value="EKT85315.1"/>
    <property type="molecule type" value="Genomic_DNA"/>
</dbReference>
<dbReference type="STRING" id="758847.LSS_18234"/>
<sequence>MISEKIIVTKNDFLESIMDRRKKNKEFNFWSILIFALLTQFYTCSIVPEQVIKKQPIPCNVCGTIRIKLATGFAKDQLIKVHGNPEEITKTNRKWIKNLEGDNISFPDLRYWLHGVVSRNGVVDFELPEGKYSLQIAFGNGSWNEYTFQPFEDTYGSNTLFIPNTYWGAESIYNEALDGKECSNAYSKNNHDLTLFQKCKALTLKKNETIELEVSLDNIRPFPSGNTTIYLRHFMTVFLDYILLGPTDPITADVNWKIKRTQN</sequence>